<evidence type="ECO:0000313" key="3">
    <source>
        <dbReference type="Proteomes" id="UP000054383"/>
    </source>
</evidence>
<dbReference type="Pfam" id="PF24969">
    <property type="entry name" value="LRR_15"/>
    <property type="match status" value="1"/>
</dbReference>
<feature type="domain" description="Leucine-rich repeat" evidence="1">
    <location>
        <begin position="64"/>
        <end position="430"/>
    </location>
</feature>
<dbReference type="InterPro" id="IPR056867">
    <property type="entry name" value="LRR_15"/>
</dbReference>
<dbReference type="Proteomes" id="UP000054383">
    <property type="component" value="Unassembled WGS sequence"/>
</dbReference>
<evidence type="ECO:0000313" key="2">
    <source>
        <dbReference type="EMBL" id="CRG84875.1"/>
    </source>
</evidence>
<dbReference type="AlphaFoldDB" id="A0A0U1LNS8"/>
<organism evidence="2 3">
    <name type="scientific">Talaromyces islandicus</name>
    <name type="common">Penicillium islandicum</name>
    <dbReference type="NCBI Taxonomy" id="28573"/>
    <lineage>
        <taxon>Eukaryota</taxon>
        <taxon>Fungi</taxon>
        <taxon>Dikarya</taxon>
        <taxon>Ascomycota</taxon>
        <taxon>Pezizomycotina</taxon>
        <taxon>Eurotiomycetes</taxon>
        <taxon>Eurotiomycetidae</taxon>
        <taxon>Eurotiales</taxon>
        <taxon>Trichocomaceae</taxon>
        <taxon>Talaromyces</taxon>
        <taxon>Talaromyces sect. Islandici</taxon>
    </lineage>
</organism>
<dbReference type="OMA" id="FTWPAAH"/>
<dbReference type="OrthoDB" id="4191831at2759"/>
<keyword evidence="3" id="KW-1185">Reference proteome</keyword>
<sequence>MEDQPAHSLHGCPVEVCHLIFSCLSRADLRTLCFVHGNLHAVAEPLLYSNIHFTWEKRSQPHPITSLLRSLLDRPQLATYVSKLSLVGGPFRNPWLRQRAPTILVSEDDLEGPVKFVTKTTISYNETWAHELRNGTMDVFVAVLVSQSLRLTSLVIEGDICWETKFLGLVLQSMICAPNTDDDDYGLRLDLRHLETVSLQGPAQDYQFYNNARNTADVLPIFYLPSLKRASVSIDNPIAFSWPTINAPCSLGLRDLKLELIREPFLGQVLSTMDQLQSLDWRWYYEEDVYDERYYTRIVDLTEITQSLSHVRETLTELAISAMHQDPPDPLPLFFQGSMKGISEFKKLTKLTVPITFLMGAWSVDWTRRIESSLPMSLESLTITDDLCYNNLFEWTGPDVYSLLERWLKSYQTSTPHLCDVKVVLNKCTKTWITIKG</sequence>
<dbReference type="EMBL" id="CVMT01000002">
    <property type="protein sequence ID" value="CRG84875.1"/>
    <property type="molecule type" value="Genomic_DNA"/>
</dbReference>
<name>A0A0U1LNS8_TALIS</name>
<evidence type="ECO:0000259" key="1">
    <source>
        <dbReference type="Pfam" id="PF24969"/>
    </source>
</evidence>
<protein>
    <recommendedName>
        <fullName evidence="1">Leucine-rich repeat domain-containing protein</fullName>
    </recommendedName>
</protein>
<proteinExistence type="predicted"/>
<reference evidence="2 3" key="1">
    <citation type="submission" date="2015-04" db="EMBL/GenBank/DDBJ databases">
        <authorList>
            <person name="Syromyatnikov M.Y."/>
            <person name="Popov V.N."/>
        </authorList>
    </citation>
    <scope>NUCLEOTIDE SEQUENCE [LARGE SCALE GENOMIC DNA]</scope>
    <source>
        <strain evidence="2">WF-38-12</strain>
    </source>
</reference>
<gene>
    <name evidence="2" type="ORF">PISL3812_02055</name>
</gene>
<accession>A0A0U1LNS8</accession>